<dbReference type="SUPFAM" id="SSF82199">
    <property type="entry name" value="SET domain"/>
    <property type="match status" value="1"/>
</dbReference>
<dbReference type="STRING" id="1344416.A0A139B103"/>
<feature type="compositionally biased region" description="Acidic residues" evidence="1">
    <location>
        <begin position="308"/>
        <end position="326"/>
    </location>
</feature>
<dbReference type="Proteomes" id="UP000070544">
    <property type="component" value="Unassembled WGS sequence"/>
</dbReference>
<proteinExistence type="predicted"/>
<dbReference type="Gene3D" id="3.90.1410.10">
    <property type="entry name" value="set domain protein methyltransferase, domain 1"/>
    <property type="match status" value="1"/>
</dbReference>
<dbReference type="EMBL" id="KQ965731">
    <property type="protein sequence ID" value="KXS22483.1"/>
    <property type="molecule type" value="Genomic_DNA"/>
</dbReference>
<dbReference type="AlphaFoldDB" id="A0A139B103"/>
<dbReference type="CDD" id="cd10527">
    <property type="entry name" value="SET_LSMT"/>
    <property type="match status" value="1"/>
</dbReference>
<organism evidence="2 3">
    <name type="scientific">Gonapodya prolifera (strain JEL478)</name>
    <name type="common">Monoblepharis prolifera</name>
    <dbReference type="NCBI Taxonomy" id="1344416"/>
    <lineage>
        <taxon>Eukaryota</taxon>
        <taxon>Fungi</taxon>
        <taxon>Fungi incertae sedis</taxon>
        <taxon>Chytridiomycota</taxon>
        <taxon>Chytridiomycota incertae sedis</taxon>
        <taxon>Monoblepharidomycetes</taxon>
        <taxon>Monoblepharidales</taxon>
        <taxon>Gonapodyaceae</taxon>
        <taxon>Gonapodya</taxon>
    </lineage>
</organism>
<feature type="region of interest" description="Disordered" evidence="1">
    <location>
        <begin position="270"/>
        <end position="326"/>
    </location>
</feature>
<feature type="region of interest" description="Disordered" evidence="1">
    <location>
        <begin position="507"/>
        <end position="526"/>
    </location>
</feature>
<dbReference type="PANTHER" id="PTHR13271">
    <property type="entry name" value="UNCHARACTERIZED PUTATIVE METHYLTRANSFERASE"/>
    <property type="match status" value="1"/>
</dbReference>
<evidence type="ECO:0000313" key="2">
    <source>
        <dbReference type="EMBL" id="KXS22483.1"/>
    </source>
</evidence>
<evidence type="ECO:0000256" key="1">
    <source>
        <dbReference type="SAM" id="MobiDB-lite"/>
    </source>
</evidence>
<protein>
    <submittedName>
        <fullName evidence="2">SET domain-containing protein</fullName>
    </submittedName>
</protein>
<sequence>MAASLLLETLKAQGAILSVTLPDGGSNPVAVTVSVGQSSVAGGGNGLFITKSATSSDSDANAERVAEINTDEEVCVALVPDSLILSTDSVIEVTNNIDGAVSQFGTTGSKLGFQFGAFLEKFAEDEEAPALSERTIVMLFLLFLKVVNTVESSSPNLETETDKAILTILAPFKAYFAALPSAAEFDVPITWPASSLKRRLLKGTDLYAGAEAKLKTLQREWNTIGQKFKEACESEIGTDAVAKINIESWVWADCVWWSRVIEIPSSTEEEHENCDDHAHDHGAGSSADHSHSHSHSHAANDHSHSHENDDDYETDDEDDDDDDDDELNALIPIIDFINHKSEHNARWEPTPDGVAIVVNREWLSGLSVGQSEEIFITYGERTNDRLLFVHGFTRSETTHYPFTFPIPGLSQVVESLGNDPTAVEEDEQLDEEAMKKLTVKQEVAIMWTHSPSVKLSVLKEATEGPVSAAAPASVMSEAIKDALDPESLTAIYVSALDDADVALELPEGWGDGHSHTHAEGEQDHDHDHDTIELPKVVLFGNTEDSVKLPLNVGPAVLTYLAETALAGPLKKKLITNARSLVRDAAKSVVGGLEESYKEIESEVSAVLAKPATDPVRIKVEDILRLRGEQEKAAKWVIARLDAADE</sequence>
<dbReference type="OrthoDB" id="441812at2759"/>
<dbReference type="GO" id="GO:0016279">
    <property type="term" value="F:protein-lysine N-methyltransferase activity"/>
    <property type="evidence" value="ECO:0007669"/>
    <property type="project" value="TreeGrafter"/>
</dbReference>
<reference evidence="2 3" key="1">
    <citation type="journal article" date="2015" name="Genome Biol. Evol.">
        <title>Phylogenomic analyses indicate that early fungi evolved digesting cell walls of algal ancestors of land plants.</title>
        <authorList>
            <person name="Chang Y."/>
            <person name="Wang S."/>
            <person name="Sekimoto S."/>
            <person name="Aerts A.L."/>
            <person name="Choi C."/>
            <person name="Clum A."/>
            <person name="LaButti K.M."/>
            <person name="Lindquist E.A."/>
            <person name="Yee Ngan C."/>
            <person name="Ohm R.A."/>
            <person name="Salamov A.A."/>
            <person name="Grigoriev I.V."/>
            <person name="Spatafora J.W."/>
            <person name="Berbee M.L."/>
        </authorList>
    </citation>
    <scope>NUCLEOTIDE SEQUENCE [LARGE SCALE GENOMIC DNA]</scope>
    <source>
        <strain evidence="2 3">JEL478</strain>
    </source>
</reference>
<feature type="compositionally biased region" description="Basic and acidic residues" evidence="1">
    <location>
        <begin position="298"/>
        <end position="307"/>
    </location>
</feature>
<keyword evidence="3" id="KW-1185">Reference proteome</keyword>
<dbReference type="InterPro" id="IPR046341">
    <property type="entry name" value="SET_dom_sf"/>
</dbReference>
<accession>A0A139B103</accession>
<gene>
    <name evidence="2" type="ORF">M427DRAFT_130154</name>
</gene>
<evidence type="ECO:0000313" key="3">
    <source>
        <dbReference type="Proteomes" id="UP000070544"/>
    </source>
</evidence>
<dbReference type="InterPro" id="IPR050600">
    <property type="entry name" value="SETD3_SETD6_MTase"/>
</dbReference>
<name>A0A139B103_GONPJ</name>
<feature type="compositionally biased region" description="Basic and acidic residues" evidence="1">
    <location>
        <begin position="510"/>
        <end position="526"/>
    </location>
</feature>